<evidence type="ECO:0000313" key="2">
    <source>
        <dbReference type="EMBL" id="EMI54847.1"/>
    </source>
</evidence>
<comment type="caution">
    <text evidence="2">The sequence shown here is derived from an EMBL/GenBank/DDBJ whole genome shotgun (WGS) entry which is preliminary data.</text>
</comment>
<sequence length="52" mass="5813">MAKGSEKSFASHANRRHVQRGCEGRHDRRVDTRQGDMLDSATDIQNAMAARS</sequence>
<organism evidence="2 3">
    <name type="scientific">Rhodopirellula sallentina SM41</name>
    <dbReference type="NCBI Taxonomy" id="1263870"/>
    <lineage>
        <taxon>Bacteria</taxon>
        <taxon>Pseudomonadati</taxon>
        <taxon>Planctomycetota</taxon>
        <taxon>Planctomycetia</taxon>
        <taxon>Pirellulales</taxon>
        <taxon>Pirellulaceae</taxon>
        <taxon>Rhodopirellula</taxon>
    </lineage>
</organism>
<evidence type="ECO:0000313" key="3">
    <source>
        <dbReference type="Proteomes" id="UP000011885"/>
    </source>
</evidence>
<feature type="region of interest" description="Disordered" evidence="1">
    <location>
        <begin position="1"/>
        <end position="52"/>
    </location>
</feature>
<dbReference type="AlphaFoldDB" id="M5U054"/>
<dbReference type="Proteomes" id="UP000011885">
    <property type="component" value="Unassembled WGS sequence"/>
</dbReference>
<accession>M5U054</accession>
<proteinExistence type="predicted"/>
<name>M5U054_9BACT</name>
<dbReference type="PATRIC" id="fig|1263870.3.peg.3949"/>
<feature type="compositionally biased region" description="Basic and acidic residues" evidence="1">
    <location>
        <begin position="20"/>
        <end position="36"/>
    </location>
</feature>
<gene>
    <name evidence="2" type="ORF">RSSM_03721</name>
</gene>
<dbReference type="EMBL" id="ANOH01000256">
    <property type="protein sequence ID" value="EMI54847.1"/>
    <property type="molecule type" value="Genomic_DNA"/>
</dbReference>
<reference evidence="2 3" key="1">
    <citation type="journal article" date="2013" name="Mar. Genomics">
        <title>Expression of sulfatases in Rhodopirellula baltica and the diversity of sulfatases in the genus Rhodopirellula.</title>
        <authorList>
            <person name="Wegner C.E."/>
            <person name="Richter-Heitmann T."/>
            <person name="Klindworth A."/>
            <person name="Klockow C."/>
            <person name="Richter M."/>
            <person name="Achstetter T."/>
            <person name="Glockner F.O."/>
            <person name="Harder J."/>
        </authorList>
    </citation>
    <scope>NUCLEOTIDE SEQUENCE [LARGE SCALE GENOMIC DNA]</scope>
    <source>
        <strain evidence="2 3">SM41</strain>
    </source>
</reference>
<protein>
    <submittedName>
        <fullName evidence="2">Uncharacterized protein</fullName>
    </submittedName>
</protein>
<keyword evidence="3" id="KW-1185">Reference proteome</keyword>
<evidence type="ECO:0000256" key="1">
    <source>
        <dbReference type="SAM" id="MobiDB-lite"/>
    </source>
</evidence>